<dbReference type="Proteomes" id="UP000053424">
    <property type="component" value="Unassembled WGS sequence"/>
</dbReference>
<dbReference type="Pfam" id="PF15055">
    <property type="entry name" value="DMAC1_Dmo2"/>
    <property type="match status" value="1"/>
</dbReference>
<sequence>MDDDHKHNSGTSEAVDASSKDCLSCRIMGAGLMAGTGSYAIWQSRAAAPGSPAQKKVVAGLGLFLLVASSAGGNGNDSSFKQAYYFVDGLNMRFLILRRGILKPAEPICFRALSSVHHCKAMQIYSRSFSPITPHPITSMRGKGVAQALPPGGRPKPLITTKSTSTFHALPLVKDFVAGLRESADAFPPLKSVVGGVLYIWQLAEQVKSNRKEAEALAERAKELVTLVTDLMRLIDNPENMPPDMCLALELFASSAIKKEFLAIWTGANTKNSLASMLSV</sequence>
<dbReference type="OrthoDB" id="6604875at2759"/>
<dbReference type="CDD" id="cd21037">
    <property type="entry name" value="MLKL_NTD"/>
    <property type="match status" value="1"/>
</dbReference>
<evidence type="ECO:0000259" key="1">
    <source>
        <dbReference type="Pfam" id="PF15055"/>
    </source>
</evidence>
<dbReference type="GO" id="GO:0007166">
    <property type="term" value="P:cell surface receptor signaling pathway"/>
    <property type="evidence" value="ECO:0007669"/>
    <property type="project" value="InterPro"/>
</dbReference>
<dbReference type="HOGENOM" id="CLU_994193_0_0_1"/>
<protein>
    <recommendedName>
        <fullName evidence="1">Distal membrane-arm assembly complex protein 1-like domain-containing protein</fullName>
    </recommendedName>
</protein>
<feature type="domain" description="Distal membrane-arm assembly complex protein 1-like" evidence="1">
    <location>
        <begin position="21"/>
        <end position="58"/>
    </location>
</feature>
<name>A0A0C2Z113_HEBCY</name>
<dbReference type="Gene3D" id="1.20.930.20">
    <property type="entry name" value="Adaptor protein Cbl, N-terminal domain"/>
    <property type="match status" value="1"/>
</dbReference>
<keyword evidence="3" id="KW-1185">Reference proteome</keyword>
<gene>
    <name evidence="2" type="ORF">M413DRAFT_7565</name>
</gene>
<proteinExistence type="predicted"/>
<organism evidence="2 3">
    <name type="scientific">Hebeloma cylindrosporum</name>
    <dbReference type="NCBI Taxonomy" id="76867"/>
    <lineage>
        <taxon>Eukaryota</taxon>
        <taxon>Fungi</taxon>
        <taxon>Dikarya</taxon>
        <taxon>Basidiomycota</taxon>
        <taxon>Agaricomycotina</taxon>
        <taxon>Agaricomycetes</taxon>
        <taxon>Agaricomycetidae</taxon>
        <taxon>Agaricales</taxon>
        <taxon>Agaricineae</taxon>
        <taxon>Hymenogastraceae</taxon>
        <taxon>Hebeloma</taxon>
    </lineage>
</organism>
<dbReference type="AlphaFoldDB" id="A0A0C2Z113"/>
<dbReference type="EMBL" id="KN831770">
    <property type="protein sequence ID" value="KIM46857.1"/>
    <property type="molecule type" value="Genomic_DNA"/>
</dbReference>
<accession>A0A0C2Z113</accession>
<dbReference type="InterPro" id="IPR028036">
    <property type="entry name" value="DMAC1-like_dom"/>
</dbReference>
<evidence type="ECO:0000313" key="2">
    <source>
        <dbReference type="EMBL" id="KIM46857.1"/>
    </source>
</evidence>
<reference evidence="2 3" key="1">
    <citation type="submission" date="2014-04" db="EMBL/GenBank/DDBJ databases">
        <authorList>
            <consortium name="DOE Joint Genome Institute"/>
            <person name="Kuo A."/>
            <person name="Gay G."/>
            <person name="Dore J."/>
            <person name="Kohler A."/>
            <person name="Nagy L.G."/>
            <person name="Floudas D."/>
            <person name="Copeland A."/>
            <person name="Barry K.W."/>
            <person name="Cichocki N."/>
            <person name="Veneault-Fourrey C."/>
            <person name="LaButti K."/>
            <person name="Lindquist E.A."/>
            <person name="Lipzen A."/>
            <person name="Lundell T."/>
            <person name="Morin E."/>
            <person name="Murat C."/>
            <person name="Sun H."/>
            <person name="Tunlid A."/>
            <person name="Henrissat B."/>
            <person name="Grigoriev I.V."/>
            <person name="Hibbett D.S."/>
            <person name="Martin F."/>
            <person name="Nordberg H.P."/>
            <person name="Cantor M.N."/>
            <person name="Hua S.X."/>
        </authorList>
    </citation>
    <scope>NUCLEOTIDE SEQUENCE [LARGE SCALE GENOMIC DNA]</scope>
    <source>
        <strain evidence="3">h7</strain>
    </source>
</reference>
<dbReference type="InterPro" id="IPR059179">
    <property type="entry name" value="MLKL-like_MCAfunc"/>
</dbReference>
<reference evidence="3" key="2">
    <citation type="submission" date="2015-01" db="EMBL/GenBank/DDBJ databases">
        <title>Evolutionary Origins and Diversification of the Mycorrhizal Mutualists.</title>
        <authorList>
            <consortium name="DOE Joint Genome Institute"/>
            <consortium name="Mycorrhizal Genomics Consortium"/>
            <person name="Kohler A."/>
            <person name="Kuo A."/>
            <person name="Nagy L.G."/>
            <person name="Floudas D."/>
            <person name="Copeland A."/>
            <person name="Barry K.W."/>
            <person name="Cichocki N."/>
            <person name="Veneault-Fourrey C."/>
            <person name="LaButti K."/>
            <person name="Lindquist E.A."/>
            <person name="Lipzen A."/>
            <person name="Lundell T."/>
            <person name="Morin E."/>
            <person name="Murat C."/>
            <person name="Riley R."/>
            <person name="Ohm R."/>
            <person name="Sun H."/>
            <person name="Tunlid A."/>
            <person name="Henrissat B."/>
            <person name="Grigoriev I.V."/>
            <person name="Hibbett D.S."/>
            <person name="Martin F."/>
        </authorList>
    </citation>
    <scope>NUCLEOTIDE SEQUENCE [LARGE SCALE GENOMIC DNA]</scope>
    <source>
        <strain evidence="3">h7</strain>
    </source>
</reference>
<evidence type="ECO:0000313" key="3">
    <source>
        <dbReference type="Proteomes" id="UP000053424"/>
    </source>
</evidence>
<dbReference type="InterPro" id="IPR036537">
    <property type="entry name" value="Adaptor_Cbl_N_dom_sf"/>
</dbReference>